<gene>
    <name evidence="2" type="ORF">BAUCODRAFT_35875</name>
</gene>
<organism evidence="2 3">
    <name type="scientific">Baudoinia panamericana (strain UAMH 10762)</name>
    <name type="common">Angels' share fungus</name>
    <name type="synonym">Baudoinia compniacensis (strain UAMH 10762)</name>
    <dbReference type="NCBI Taxonomy" id="717646"/>
    <lineage>
        <taxon>Eukaryota</taxon>
        <taxon>Fungi</taxon>
        <taxon>Dikarya</taxon>
        <taxon>Ascomycota</taxon>
        <taxon>Pezizomycotina</taxon>
        <taxon>Dothideomycetes</taxon>
        <taxon>Dothideomycetidae</taxon>
        <taxon>Mycosphaerellales</taxon>
        <taxon>Teratosphaeriaceae</taxon>
        <taxon>Baudoinia</taxon>
    </lineage>
</organism>
<feature type="compositionally biased region" description="Basic residues" evidence="1">
    <location>
        <begin position="46"/>
        <end position="62"/>
    </location>
</feature>
<reference evidence="2 3" key="1">
    <citation type="journal article" date="2012" name="PLoS Pathog.">
        <title>Diverse lifestyles and strategies of plant pathogenesis encoded in the genomes of eighteen Dothideomycetes fungi.</title>
        <authorList>
            <person name="Ohm R.A."/>
            <person name="Feau N."/>
            <person name="Henrissat B."/>
            <person name="Schoch C.L."/>
            <person name="Horwitz B.A."/>
            <person name="Barry K.W."/>
            <person name="Condon B.J."/>
            <person name="Copeland A.C."/>
            <person name="Dhillon B."/>
            <person name="Glaser F."/>
            <person name="Hesse C.N."/>
            <person name="Kosti I."/>
            <person name="LaButti K."/>
            <person name="Lindquist E.A."/>
            <person name="Lucas S."/>
            <person name="Salamov A.A."/>
            <person name="Bradshaw R.E."/>
            <person name="Ciuffetti L."/>
            <person name="Hamelin R.C."/>
            <person name="Kema G.H.J."/>
            <person name="Lawrence C."/>
            <person name="Scott J.A."/>
            <person name="Spatafora J.W."/>
            <person name="Turgeon B.G."/>
            <person name="de Wit P.J.G.M."/>
            <person name="Zhong S."/>
            <person name="Goodwin S.B."/>
            <person name="Grigoriev I.V."/>
        </authorList>
    </citation>
    <scope>NUCLEOTIDE SEQUENCE [LARGE SCALE GENOMIC DNA]</scope>
    <source>
        <strain evidence="2 3">UAMH 10762</strain>
    </source>
</reference>
<keyword evidence="3" id="KW-1185">Reference proteome</keyword>
<feature type="region of interest" description="Disordered" evidence="1">
    <location>
        <begin position="24"/>
        <end position="62"/>
    </location>
</feature>
<dbReference type="Proteomes" id="UP000011761">
    <property type="component" value="Unassembled WGS sequence"/>
</dbReference>
<evidence type="ECO:0000313" key="2">
    <source>
        <dbReference type="EMBL" id="EMC94641.1"/>
    </source>
</evidence>
<evidence type="ECO:0000313" key="3">
    <source>
        <dbReference type="Proteomes" id="UP000011761"/>
    </source>
</evidence>
<protein>
    <submittedName>
        <fullName evidence="2">Uncharacterized protein</fullName>
    </submittedName>
</protein>
<dbReference type="GeneID" id="19112827"/>
<evidence type="ECO:0000256" key="1">
    <source>
        <dbReference type="SAM" id="MobiDB-lite"/>
    </source>
</evidence>
<dbReference type="EMBL" id="KB445558">
    <property type="protein sequence ID" value="EMC94641.1"/>
    <property type="molecule type" value="Genomic_DNA"/>
</dbReference>
<proteinExistence type="predicted"/>
<dbReference type="AlphaFoldDB" id="M2MDL7"/>
<dbReference type="OrthoDB" id="5403747at2759"/>
<dbReference type="HOGENOM" id="CLU_2903860_0_0_1"/>
<sequence length="62" mass="6679">MTNPKSASNAWAAIKKKIMFRAGLSKDGGKDGSASPSKEDTPVATPKKRGKSPHFHHGVRNY</sequence>
<dbReference type="RefSeq" id="XP_007678061.1">
    <property type="nucleotide sequence ID" value="XM_007679871.1"/>
</dbReference>
<accession>M2MDL7</accession>
<dbReference type="KEGG" id="bcom:BAUCODRAFT_35875"/>
<name>M2MDL7_BAUPA</name>